<protein>
    <submittedName>
        <fullName evidence="2">Uncharacterized protein</fullName>
    </submittedName>
</protein>
<proteinExistence type="predicted"/>
<dbReference type="Proteomes" id="UP000324632">
    <property type="component" value="Chromosome 6"/>
</dbReference>
<feature type="region of interest" description="Disordered" evidence="1">
    <location>
        <begin position="94"/>
        <end position="160"/>
    </location>
</feature>
<organism evidence="2 3">
    <name type="scientific">Triplophysa tibetana</name>
    <dbReference type="NCBI Taxonomy" id="1572043"/>
    <lineage>
        <taxon>Eukaryota</taxon>
        <taxon>Metazoa</taxon>
        <taxon>Chordata</taxon>
        <taxon>Craniata</taxon>
        <taxon>Vertebrata</taxon>
        <taxon>Euteleostomi</taxon>
        <taxon>Actinopterygii</taxon>
        <taxon>Neopterygii</taxon>
        <taxon>Teleostei</taxon>
        <taxon>Ostariophysi</taxon>
        <taxon>Cypriniformes</taxon>
        <taxon>Nemacheilidae</taxon>
        <taxon>Triplophysa</taxon>
    </lineage>
</organism>
<keyword evidence="3" id="KW-1185">Reference proteome</keyword>
<dbReference type="AlphaFoldDB" id="A0A5A9PDR8"/>
<name>A0A5A9PDR8_9TELE</name>
<reference evidence="2 3" key="1">
    <citation type="journal article" date="2019" name="Mol. Ecol. Resour.">
        <title>Chromosome-level genome assembly of Triplophysa tibetana, a fish adapted to the harsh high-altitude environment of the Tibetan Plateau.</title>
        <authorList>
            <person name="Yang X."/>
            <person name="Liu H."/>
            <person name="Ma Z."/>
            <person name="Zou Y."/>
            <person name="Zou M."/>
            <person name="Mao Y."/>
            <person name="Li X."/>
            <person name="Wang H."/>
            <person name="Chen T."/>
            <person name="Wang W."/>
            <person name="Yang R."/>
        </authorList>
    </citation>
    <scope>NUCLEOTIDE SEQUENCE [LARGE SCALE GENOMIC DNA]</scope>
    <source>
        <strain evidence="2">TTIB1903HZAU</strain>
        <tissue evidence="2">Muscle</tissue>
    </source>
</reference>
<dbReference type="EMBL" id="SOYY01000006">
    <property type="protein sequence ID" value="KAA0719825.1"/>
    <property type="molecule type" value="Genomic_DNA"/>
</dbReference>
<sequence>MIDDITSDKTEGRPSAYLLKSNHPPHALRSMSPQEKVVSTKAISRARFGCGFIHLDNGGRGGIRASKMKLSSSVHKALPLILLFSFIGSQHRQQGFRSKGMADGKRAAAGLQGGEEGYPGVEADPSSTASVTGEDGEQERGRDKKPAGPEKDRKDVSAAL</sequence>
<comment type="caution">
    <text evidence="2">The sequence shown here is derived from an EMBL/GenBank/DDBJ whole genome shotgun (WGS) entry which is preliminary data.</text>
</comment>
<gene>
    <name evidence="2" type="ORF">E1301_Tti011748</name>
</gene>
<evidence type="ECO:0000313" key="2">
    <source>
        <dbReference type="EMBL" id="KAA0719825.1"/>
    </source>
</evidence>
<evidence type="ECO:0000256" key="1">
    <source>
        <dbReference type="SAM" id="MobiDB-lite"/>
    </source>
</evidence>
<accession>A0A5A9PDR8</accession>
<feature type="compositionally biased region" description="Basic and acidic residues" evidence="1">
    <location>
        <begin position="138"/>
        <end position="160"/>
    </location>
</feature>
<evidence type="ECO:0000313" key="3">
    <source>
        <dbReference type="Proteomes" id="UP000324632"/>
    </source>
</evidence>